<accession>A0A813B8J2</accession>
<feature type="chain" id="PRO_5032607454" description="ABC-type glycine betaine transport system substrate-binding domain-containing protein" evidence="1">
    <location>
        <begin position="20"/>
        <end position="466"/>
    </location>
</feature>
<keyword evidence="4" id="KW-1185">Reference proteome</keyword>
<keyword evidence="1" id="KW-0732">Signal</keyword>
<dbReference type="GO" id="GO:0022857">
    <property type="term" value="F:transmembrane transporter activity"/>
    <property type="evidence" value="ECO:0007669"/>
    <property type="project" value="InterPro"/>
</dbReference>
<dbReference type="Pfam" id="PF04069">
    <property type="entry name" value="OpuAC"/>
    <property type="match status" value="1"/>
</dbReference>
<dbReference type="Gene3D" id="3.40.190.10">
    <property type="entry name" value="Periplasmic binding protein-like II"/>
    <property type="match status" value="1"/>
</dbReference>
<evidence type="ECO:0000259" key="2">
    <source>
        <dbReference type="Pfam" id="PF04069"/>
    </source>
</evidence>
<evidence type="ECO:0000313" key="4">
    <source>
        <dbReference type="Proteomes" id="UP000601435"/>
    </source>
</evidence>
<dbReference type="Proteomes" id="UP000601435">
    <property type="component" value="Unassembled WGS sequence"/>
</dbReference>
<proteinExistence type="predicted"/>
<sequence length="466" mass="51690">MDARPWAVLFLKAALLVSAELCLPDGILASSRRYLQEPVDGPDGVNATALRMVVYDWPSAEVATELTAILLSEVLGYHVEINAQKTTGSVESALQLAGCVSFDCLERQRRSHVAMDSWLAGLPGELANFERTHPNLAARNLGSMGYIGSDTLYVKGPGRDDAYYTSGLALDFYKSYNTSLHDPAKFFSKVTELDTAAFAPCNSSEHEFTNDAQMRLYREWTGDGDGVRETGAGFMANCVDGYFWPSPACRHNISECIPLLAAGFGWNVYVFMQWSTFFEMPTAIGIPKSEEQRRSLVENFRTLFHWWSPDAAFLHLDTSQVVFPRHKRREWEMGLYRTGYPENSIVKLAAGQLAAMAPRVYQFLENLRLDLEDMQSLLLEVEHGASSRVAACSWVRNNTEIWTTWIPVDTQCLPGEGLQDSDGQHLANRSAAVGCSSCRPGNFSQSILDNEGETYLCKPCPAGVLG</sequence>
<name>A0A813B8J2_9DINO</name>
<dbReference type="InterPro" id="IPR007210">
    <property type="entry name" value="ABC_Gly_betaine_transp_sub-bd"/>
</dbReference>
<comment type="caution">
    <text evidence="3">The sequence shown here is derived from an EMBL/GenBank/DDBJ whole genome shotgun (WGS) entry which is preliminary data.</text>
</comment>
<gene>
    <name evidence="3" type="ORF">SNEC2469_LOCUS30068</name>
</gene>
<reference evidence="3" key="1">
    <citation type="submission" date="2021-02" db="EMBL/GenBank/DDBJ databases">
        <authorList>
            <person name="Dougan E. K."/>
            <person name="Rhodes N."/>
            <person name="Thang M."/>
            <person name="Chan C."/>
        </authorList>
    </citation>
    <scope>NUCLEOTIDE SEQUENCE</scope>
</reference>
<feature type="signal peptide" evidence="1">
    <location>
        <begin position="1"/>
        <end position="19"/>
    </location>
</feature>
<protein>
    <recommendedName>
        <fullName evidence="2">ABC-type glycine betaine transport system substrate-binding domain-containing protein</fullName>
    </recommendedName>
</protein>
<evidence type="ECO:0000313" key="3">
    <source>
        <dbReference type="EMBL" id="CAE7897028.1"/>
    </source>
</evidence>
<evidence type="ECO:0000256" key="1">
    <source>
        <dbReference type="SAM" id="SignalP"/>
    </source>
</evidence>
<feature type="domain" description="ABC-type glycine betaine transport system substrate-binding" evidence="2">
    <location>
        <begin position="303"/>
        <end position="396"/>
    </location>
</feature>
<dbReference type="GO" id="GO:0043190">
    <property type="term" value="C:ATP-binding cassette (ABC) transporter complex"/>
    <property type="evidence" value="ECO:0007669"/>
    <property type="project" value="InterPro"/>
</dbReference>
<dbReference type="OrthoDB" id="415069at2759"/>
<dbReference type="EMBL" id="CAJNJA010069119">
    <property type="protein sequence ID" value="CAE7897028.1"/>
    <property type="molecule type" value="Genomic_DNA"/>
</dbReference>
<dbReference type="AlphaFoldDB" id="A0A813B8J2"/>
<organism evidence="3 4">
    <name type="scientific">Symbiodinium necroappetens</name>
    <dbReference type="NCBI Taxonomy" id="1628268"/>
    <lineage>
        <taxon>Eukaryota</taxon>
        <taxon>Sar</taxon>
        <taxon>Alveolata</taxon>
        <taxon>Dinophyceae</taxon>
        <taxon>Suessiales</taxon>
        <taxon>Symbiodiniaceae</taxon>
        <taxon>Symbiodinium</taxon>
    </lineage>
</organism>
<dbReference type="SUPFAM" id="SSF53850">
    <property type="entry name" value="Periplasmic binding protein-like II"/>
    <property type="match status" value="1"/>
</dbReference>